<name>A0A550JF15_9BACT</name>
<evidence type="ECO:0000313" key="2">
    <source>
        <dbReference type="Proteomes" id="UP000317155"/>
    </source>
</evidence>
<dbReference type="Proteomes" id="UP000317155">
    <property type="component" value="Unassembled WGS sequence"/>
</dbReference>
<dbReference type="InterPro" id="IPR007476">
    <property type="entry name" value="RdgC"/>
</dbReference>
<comment type="caution">
    <text evidence="1">The sequence shown here is derived from an EMBL/GenBank/DDBJ whole genome shotgun (WGS) entry which is preliminary data.</text>
</comment>
<accession>A0A550JF15</accession>
<dbReference type="GO" id="GO:0006310">
    <property type="term" value="P:DNA recombination"/>
    <property type="evidence" value="ECO:0007669"/>
    <property type="project" value="InterPro"/>
</dbReference>
<evidence type="ECO:0000313" key="1">
    <source>
        <dbReference type="EMBL" id="TRO81817.1"/>
    </source>
</evidence>
<organism evidence="1 2">
    <name type="scientific">Trichloromonas acetexigens</name>
    <dbReference type="NCBI Taxonomy" id="38815"/>
    <lineage>
        <taxon>Bacteria</taxon>
        <taxon>Pseudomonadati</taxon>
        <taxon>Thermodesulfobacteriota</taxon>
        <taxon>Desulfuromonadia</taxon>
        <taxon>Desulfuromonadales</taxon>
        <taxon>Trichloromonadaceae</taxon>
        <taxon>Trichloromonas</taxon>
    </lineage>
</organism>
<protein>
    <submittedName>
        <fullName evidence="1">Recombination-associated protein RdgC</fullName>
    </submittedName>
</protein>
<dbReference type="OrthoDB" id="9793997at2"/>
<reference evidence="1 2" key="1">
    <citation type="submission" date="2019-07" db="EMBL/GenBank/DDBJ databases">
        <title>Insights of Desulfuromonas acetexigens electromicrobiology.</title>
        <authorList>
            <person name="Katuri K."/>
            <person name="Sapireddy V."/>
            <person name="Shaw D.R."/>
            <person name="Saikaly P."/>
        </authorList>
    </citation>
    <scope>NUCLEOTIDE SEQUENCE [LARGE SCALE GENOMIC DNA]</scope>
    <source>
        <strain evidence="1 2">2873</strain>
    </source>
</reference>
<gene>
    <name evidence="1" type="ORF">FL622_08420</name>
</gene>
<dbReference type="Pfam" id="PF04381">
    <property type="entry name" value="RdgC"/>
    <property type="match status" value="1"/>
</dbReference>
<dbReference type="RefSeq" id="WP_092057643.1">
    <property type="nucleotide sequence ID" value="NZ_FOJJ01000037.1"/>
</dbReference>
<sequence length="388" mass="43619">MGILANSVSLCQFQVLLDNPPDDLFAWASEQLATKAFRPIDRGSEELSVGWVLVDDPQSSDFSEPRTFWRDHYLVFSLRRDQRRIPSALLKAHQERVEAEFLAAHPGLNRVPKQKREELRDAVRGTLLSQTLPVPAVFDVVWDTRTGRLGFASLNAKVLEMFEGLFRQTFEGSRLIAVHPYGRGEGLLDETGRAALAAENRAGGDSVLEMIEGNRWLGEDFLRWLLYQTLTESSRYTVNRPGPAIAGEGFVAYLNDRLLLKGGSESGVQKVTVVGPQDAFSEVRTALNGGKQITEAIVHLEKLEDQWKLTLKGETFHFASFKTPSVKVEKDQITDAASEKEAVFYEKMHVMEEGLQLFDSLYRHFLDLRLGADWPAVNARIAEWLAAE</sequence>
<keyword evidence="2" id="KW-1185">Reference proteome</keyword>
<proteinExistence type="predicted"/>
<dbReference type="EMBL" id="VJVV01000005">
    <property type="protein sequence ID" value="TRO81817.1"/>
    <property type="molecule type" value="Genomic_DNA"/>
</dbReference>
<dbReference type="AlphaFoldDB" id="A0A550JF15"/>